<protein>
    <recommendedName>
        <fullName evidence="2">DUF6533 domain-containing protein</fullName>
    </recommendedName>
</protein>
<comment type="caution">
    <text evidence="3">The sequence shown here is derived from an EMBL/GenBank/DDBJ whole genome shotgun (WGS) entry which is preliminary data.</text>
</comment>
<feature type="transmembrane region" description="Helical" evidence="1">
    <location>
        <begin position="33"/>
        <end position="52"/>
    </location>
</feature>
<organism evidence="3 4">
    <name type="scientific">Thelephora terrestris</name>
    <dbReference type="NCBI Taxonomy" id="56493"/>
    <lineage>
        <taxon>Eukaryota</taxon>
        <taxon>Fungi</taxon>
        <taxon>Dikarya</taxon>
        <taxon>Basidiomycota</taxon>
        <taxon>Agaricomycotina</taxon>
        <taxon>Agaricomycetes</taxon>
        <taxon>Thelephorales</taxon>
        <taxon>Thelephoraceae</taxon>
        <taxon>Thelephora</taxon>
    </lineage>
</organism>
<keyword evidence="4" id="KW-1185">Reference proteome</keyword>
<name>A0A9P6HN97_9AGAM</name>
<evidence type="ECO:0000313" key="3">
    <source>
        <dbReference type="EMBL" id="KAF9791192.1"/>
    </source>
</evidence>
<keyword evidence="1" id="KW-0472">Membrane</keyword>
<feature type="transmembrane region" description="Helical" evidence="1">
    <location>
        <begin position="72"/>
        <end position="91"/>
    </location>
</feature>
<dbReference type="InterPro" id="IPR045340">
    <property type="entry name" value="DUF6533"/>
</dbReference>
<dbReference type="OrthoDB" id="3193253at2759"/>
<dbReference type="EMBL" id="WIUZ02000002">
    <property type="protein sequence ID" value="KAF9791192.1"/>
    <property type="molecule type" value="Genomic_DNA"/>
</dbReference>
<feature type="domain" description="DUF6533" evidence="2">
    <location>
        <begin position="43"/>
        <end position="86"/>
    </location>
</feature>
<keyword evidence="1" id="KW-0812">Transmembrane</keyword>
<dbReference type="AlphaFoldDB" id="A0A9P6HN97"/>
<evidence type="ECO:0000259" key="2">
    <source>
        <dbReference type="Pfam" id="PF20151"/>
    </source>
</evidence>
<evidence type="ECO:0000256" key="1">
    <source>
        <dbReference type="SAM" id="Phobius"/>
    </source>
</evidence>
<reference evidence="3" key="1">
    <citation type="journal article" date="2020" name="Nat. Commun.">
        <title>Large-scale genome sequencing of mycorrhizal fungi provides insights into the early evolution of symbiotic traits.</title>
        <authorList>
            <person name="Miyauchi S."/>
            <person name="Kiss E."/>
            <person name="Kuo A."/>
            <person name="Drula E."/>
            <person name="Kohler A."/>
            <person name="Sanchez-Garcia M."/>
            <person name="Morin E."/>
            <person name="Andreopoulos B."/>
            <person name="Barry K.W."/>
            <person name="Bonito G."/>
            <person name="Buee M."/>
            <person name="Carver A."/>
            <person name="Chen C."/>
            <person name="Cichocki N."/>
            <person name="Clum A."/>
            <person name="Culley D."/>
            <person name="Crous P.W."/>
            <person name="Fauchery L."/>
            <person name="Girlanda M."/>
            <person name="Hayes R.D."/>
            <person name="Keri Z."/>
            <person name="LaButti K."/>
            <person name="Lipzen A."/>
            <person name="Lombard V."/>
            <person name="Magnuson J."/>
            <person name="Maillard F."/>
            <person name="Murat C."/>
            <person name="Nolan M."/>
            <person name="Ohm R.A."/>
            <person name="Pangilinan J."/>
            <person name="Pereira M.F."/>
            <person name="Perotto S."/>
            <person name="Peter M."/>
            <person name="Pfister S."/>
            <person name="Riley R."/>
            <person name="Sitrit Y."/>
            <person name="Stielow J.B."/>
            <person name="Szollosi G."/>
            <person name="Zifcakova L."/>
            <person name="Stursova M."/>
            <person name="Spatafora J.W."/>
            <person name="Tedersoo L."/>
            <person name="Vaario L.M."/>
            <person name="Yamada A."/>
            <person name="Yan M."/>
            <person name="Wang P."/>
            <person name="Xu J."/>
            <person name="Bruns T."/>
            <person name="Baldrian P."/>
            <person name="Vilgalys R."/>
            <person name="Dunand C."/>
            <person name="Henrissat B."/>
            <person name="Grigoriev I.V."/>
            <person name="Hibbett D."/>
            <person name="Nagy L.G."/>
            <person name="Martin F.M."/>
        </authorList>
    </citation>
    <scope>NUCLEOTIDE SEQUENCE</scope>
    <source>
        <strain evidence="3">UH-Tt-Lm1</strain>
    </source>
</reference>
<accession>A0A9P6HN97</accession>
<reference evidence="3" key="2">
    <citation type="submission" date="2020-11" db="EMBL/GenBank/DDBJ databases">
        <authorList>
            <consortium name="DOE Joint Genome Institute"/>
            <person name="Kuo A."/>
            <person name="Miyauchi S."/>
            <person name="Kiss E."/>
            <person name="Drula E."/>
            <person name="Kohler A."/>
            <person name="Sanchez-Garcia M."/>
            <person name="Andreopoulos B."/>
            <person name="Barry K.W."/>
            <person name="Bonito G."/>
            <person name="Buee M."/>
            <person name="Carver A."/>
            <person name="Chen C."/>
            <person name="Cichocki N."/>
            <person name="Clum A."/>
            <person name="Culley D."/>
            <person name="Crous P.W."/>
            <person name="Fauchery L."/>
            <person name="Girlanda M."/>
            <person name="Hayes R."/>
            <person name="Keri Z."/>
            <person name="Labutti K."/>
            <person name="Lipzen A."/>
            <person name="Lombard V."/>
            <person name="Magnuson J."/>
            <person name="Maillard F."/>
            <person name="Morin E."/>
            <person name="Murat C."/>
            <person name="Nolan M."/>
            <person name="Ohm R."/>
            <person name="Pangilinan J."/>
            <person name="Pereira M."/>
            <person name="Perotto S."/>
            <person name="Peter M."/>
            <person name="Riley R."/>
            <person name="Sitrit Y."/>
            <person name="Stielow B."/>
            <person name="Szollosi G."/>
            <person name="Zifcakova L."/>
            <person name="Stursova M."/>
            <person name="Spatafora J.W."/>
            <person name="Tedersoo L."/>
            <person name="Vaario L.-M."/>
            <person name="Yamada A."/>
            <person name="Yan M."/>
            <person name="Wang P."/>
            <person name="Xu J."/>
            <person name="Bruns T."/>
            <person name="Baldrian P."/>
            <person name="Vilgalys R."/>
            <person name="Henrissat B."/>
            <person name="Grigoriev I.V."/>
            <person name="Hibbett D."/>
            <person name="Nagy L.G."/>
            <person name="Martin F.M."/>
        </authorList>
    </citation>
    <scope>NUCLEOTIDE SEQUENCE</scope>
    <source>
        <strain evidence="3">UH-Tt-Lm1</strain>
    </source>
</reference>
<gene>
    <name evidence="3" type="ORF">BJ322DRAFT_1104854</name>
</gene>
<proteinExistence type="predicted"/>
<keyword evidence="1" id="KW-1133">Transmembrane helix</keyword>
<dbReference type="Pfam" id="PF20151">
    <property type="entry name" value="DUF6533"/>
    <property type="match status" value="1"/>
</dbReference>
<sequence>MDGTELAEVIRSGEQLCVFLLFPSPVRPERFDAFLRFTIKLLLIALQCLWMYDYLLTFGDEVQYAWHGRKTWIFALFVANRYIPLIHLIWVHVTMFHYSEPLCVHYFHHGSSPI</sequence>
<evidence type="ECO:0000313" key="4">
    <source>
        <dbReference type="Proteomes" id="UP000736335"/>
    </source>
</evidence>
<dbReference type="Proteomes" id="UP000736335">
    <property type="component" value="Unassembled WGS sequence"/>
</dbReference>